<comment type="caution">
    <text evidence="1">The sequence shown here is derived from an EMBL/GenBank/DDBJ whole genome shotgun (WGS) entry which is preliminary data.</text>
</comment>
<sequence length="705" mass="78111">MATERSLATLLRSLQTASVPADAYHLLPSTTGLLSILTNPRNVTLLSSQLLCSPALWDAEPDLQTCRRIISVFNTAAITFVQNELSDNPSLPNIQRRRIDREDWVRAVVNGADDTSPRWRHLLLLGGVLIGFESQNRQSLPVHLRKKLESALVKALQLALIEIDTYPKTARYAIALVLNYTFGLLADHERNQIDYNILLPLLVDSAFFSPEGLEAGYFLGAIDRDVREVQGKKFDWSSQSPTYLRVNEIMSRPLVSSLGPLSRLIAHSVESTQRQDLILQMVDSIAEFTRTLMVQWRQNKLSEVDPSEEAEFLNETSVKNTIPMLWRLLKSSMFAMVIILRAVVGRVLNDPVLAADGCAPFLAMKALHMLRNLCFVTARIGHNTSSQYIFVNLTAIDILSQYPDLSEKFLTEIRPSETGQIPDHPIDRCLDLFFLNTAEHFSLILSPTINENLLISAALPYLASGGNNNLLEIFEAAHSVVLSVLAAPASADMAANHLPFYVNTLFNVFPTNLSARQFRLAFKTVLQITAPPSPLANSQPLLPSILLELLYDRALQASPAPLLPPTTNPSSQTPPTTITEPSLSEQAVLTLTLTDCLCFLRLDALEDWLPLTARLITTIADRDMRKMCQERFWDALSSGEMDVERAEFCVQWWSTRGGREMVLFGAAEGEGVGNGKGNGEGDVEIGYLMSGGLVEDEVAGLQSKL</sequence>
<evidence type="ECO:0000313" key="1">
    <source>
        <dbReference type="EMBL" id="PGH23657.1"/>
    </source>
</evidence>
<proteinExistence type="predicted"/>
<name>A0A2B7YSR3_POLH7</name>
<keyword evidence="2" id="KW-1185">Reference proteome</keyword>
<dbReference type="STRING" id="1447883.A0A2B7YSR3"/>
<dbReference type="Pfam" id="PF26001">
    <property type="entry name" value="Pex8"/>
    <property type="match status" value="1"/>
</dbReference>
<accession>A0A2B7YSR3</accession>
<dbReference type="PANTHER" id="PTHR39214:SF1">
    <property type="entry name" value="MICROBODY (PEROXISOME) BIOGENESIS PROTEIN PEROXIN 8 (EUROFUNG)"/>
    <property type="match status" value="1"/>
</dbReference>
<protein>
    <recommendedName>
        <fullName evidence="3">Peroxisomal membrane protein Pex17</fullName>
    </recommendedName>
</protein>
<dbReference type="AlphaFoldDB" id="A0A2B7YSR3"/>
<dbReference type="EMBL" id="PDNA01000021">
    <property type="protein sequence ID" value="PGH23657.1"/>
    <property type="molecule type" value="Genomic_DNA"/>
</dbReference>
<dbReference type="OrthoDB" id="2357318at2759"/>
<dbReference type="Proteomes" id="UP000224634">
    <property type="component" value="Unassembled WGS sequence"/>
</dbReference>
<reference evidence="1 2" key="1">
    <citation type="submission" date="2017-10" db="EMBL/GenBank/DDBJ databases">
        <title>Comparative genomics in systemic dimorphic fungi from Ajellomycetaceae.</title>
        <authorList>
            <person name="Munoz J.F."/>
            <person name="Mcewen J.G."/>
            <person name="Clay O.K."/>
            <person name="Cuomo C.A."/>
        </authorList>
    </citation>
    <scope>NUCLEOTIDE SEQUENCE [LARGE SCALE GENOMIC DNA]</scope>
    <source>
        <strain evidence="1 2">UAMH7299</strain>
    </source>
</reference>
<dbReference type="PANTHER" id="PTHR39214">
    <property type="entry name" value="MICROBODY (PEROXISOME) BIOGENESIS PROTEIN PEROXIN 8 (EUROFUNG)"/>
    <property type="match status" value="1"/>
</dbReference>
<organism evidence="1 2">
    <name type="scientific">Polytolypa hystricis (strain UAMH7299)</name>
    <dbReference type="NCBI Taxonomy" id="1447883"/>
    <lineage>
        <taxon>Eukaryota</taxon>
        <taxon>Fungi</taxon>
        <taxon>Dikarya</taxon>
        <taxon>Ascomycota</taxon>
        <taxon>Pezizomycotina</taxon>
        <taxon>Eurotiomycetes</taxon>
        <taxon>Eurotiomycetidae</taxon>
        <taxon>Onygenales</taxon>
        <taxon>Onygenales incertae sedis</taxon>
        <taxon>Polytolypa</taxon>
    </lineage>
</organism>
<evidence type="ECO:0000313" key="2">
    <source>
        <dbReference type="Proteomes" id="UP000224634"/>
    </source>
</evidence>
<evidence type="ECO:0008006" key="3">
    <source>
        <dbReference type="Google" id="ProtNLM"/>
    </source>
</evidence>
<gene>
    <name evidence="1" type="ORF">AJ80_02263</name>
</gene>
<dbReference type="InterPro" id="IPR055334">
    <property type="entry name" value="PEX8-like"/>
</dbReference>